<evidence type="ECO:0000313" key="6">
    <source>
        <dbReference type="Proteomes" id="UP000824169"/>
    </source>
</evidence>
<name>A0A9D1TA63_9FIRM</name>
<keyword evidence="1" id="KW-0677">Repeat</keyword>
<evidence type="ECO:0000256" key="2">
    <source>
        <dbReference type="SAM" id="MobiDB-lite"/>
    </source>
</evidence>
<feature type="domain" description="SLH" evidence="4">
    <location>
        <begin position="1148"/>
        <end position="1215"/>
    </location>
</feature>
<feature type="region of interest" description="Disordered" evidence="2">
    <location>
        <begin position="167"/>
        <end position="188"/>
    </location>
</feature>
<feature type="domain" description="SLH" evidence="4">
    <location>
        <begin position="1218"/>
        <end position="1276"/>
    </location>
</feature>
<dbReference type="Pfam" id="PF00395">
    <property type="entry name" value="SLH"/>
    <property type="match status" value="3"/>
</dbReference>
<evidence type="ECO:0000256" key="1">
    <source>
        <dbReference type="ARBA" id="ARBA00022737"/>
    </source>
</evidence>
<dbReference type="Proteomes" id="UP000824169">
    <property type="component" value="Unassembled WGS sequence"/>
</dbReference>
<evidence type="ECO:0000313" key="5">
    <source>
        <dbReference type="EMBL" id="HIV25241.1"/>
    </source>
</evidence>
<organism evidence="5 6">
    <name type="scientific">Candidatus Scatomonas pullistercoris</name>
    <dbReference type="NCBI Taxonomy" id="2840920"/>
    <lineage>
        <taxon>Bacteria</taxon>
        <taxon>Bacillati</taxon>
        <taxon>Bacillota</taxon>
        <taxon>Clostridia</taxon>
        <taxon>Lachnospirales</taxon>
        <taxon>Lachnospiraceae</taxon>
        <taxon>Lachnospiraceae incertae sedis</taxon>
        <taxon>Candidatus Scatomonas</taxon>
    </lineage>
</organism>
<comment type="caution">
    <text evidence="5">The sequence shown here is derived from an EMBL/GenBank/DDBJ whole genome shotgun (WGS) entry which is preliminary data.</text>
</comment>
<sequence>MKKRSKILALLLASAMTLTAAPATILAAPDQASSDETVQQEASVTDIAAGTVSNDTGETDAQTEQQIQRARRSLESRSIDWSAVQDKIRDVILFQPESNYVDLSEYGLQEQEAEALTDAVLTEVNAEDMVDTTYVHNEDGSVKGMGVSLDPTLQALTEEVAVLAEGEDAGEGETGDTPAIPAPANDPWTDEQKQQIIGIYMAYQQYMVDNADYFGVQVPYNTLKDTESNPIGSIFTMASIPLTWDMAAAGYASADEIFGAVAMFYYAAQAAVEQHGDAILAAKDEALAQLDDSMTTIQKLLTLNDWLANHCTFDMYSMIGKMEEGAAGAGGTEEGTASGEAESAVQSAATLAEGDGEQQIPPELAAQIPSVWQGNHVAPLAEGHGLCVGYANAYAYLIQWAFPEIYKNDDGTWKTAQELNTVESTELVVDENGEPVIDETTGEQATVTTSAWDPDADYMVDYVRITYDADISMFGMDAGNFNSDHYWNAVKVDGEWYYIDPCYTDIYIECMMRDRVETDGNMTHLYFMVSDTSVRSMYDGFYSNLDTSYGPSEAYPDGIATDKTYEKAWFAFAKSPVSTDGEGNYYYFYDSTDTLGMLDQFGGMMGGGGVSTQAEGDSGFGDWGDFMNTEYKLVMHDGSEADSADTYTTLVDFTGGQVYNPTTGAMEDNAEIAELFALHESYQERYPSIAISGTYYEGKFYFSIANCVMSYDMATGAVTRVKEYNEVSASRTLETGGNMGGMGFTVVPNGSEDAQYTVHNNPIASMTIKLDGKMYVSVATNFGYISGKSGMGDTENTGYAYEETNYNPNYNTYFNGAWGEEEVNDNDEFMFSANFVDTIDMAHLTGTSHEYEAVTTEATCDMGGFTENRCTTCGMIEAGSRTEETEPTQHHYVKMDETYYTKDDAGNFNTGTVYVCPICKSAVEELEEGQTATHDYEAAFSWSEDHATCTAEISCKACKGLTIDCVVNDPTAGGSADCTVEAKENGCEADYTATATFNGQTFTDTQHVDLVEGGHVYGEPTFVWHDNNTACTAEFACTNEGCKDVQEVECEITSEPSEVMGYEIRTATCTFEGQTYTSEPLEVELPIDLPYTDVDKEADWFYPAVEYAYRHGIMSGMDETTFGPYVTTSRAMFATMLYRLEGEPAVEYEAIFPDVPEGEFYSDAVIWAQQTGVITGYTDGPTAGLFGTSENITREQIATMLYRYAEYKNYDLSTSDDWKAFPDAGRVSEFAQAAMGWATNQGIISGKEDTGTLEPLQNANRAEVATMVMRFMEKFQ</sequence>
<feature type="domain" description="SLH" evidence="4">
    <location>
        <begin position="1088"/>
        <end position="1147"/>
    </location>
</feature>
<protein>
    <submittedName>
        <fullName evidence="5">S-layer homology domain-containing protein</fullName>
    </submittedName>
</protein>
<reference evidence="5" key="2">
    <citation type="journal article" date="2021" name="PeerJ">
        <title>Extensive microbial diversity within the chicken gut microbiome revealed by metagenomics and culture.</title>
        <authorList>
            <person name="Gilroy R."/>
            <person name="Ravi A."/>
            <person name="Getino M."/>
            <person name="Pursley I."/>
            <person name="Horton D.L."/>
            <person name="Alikhan N.F."/>
            <person name="Baker D."/>
            <person name="Gharbi K."/>
            <person name="Hall N."/>
            <person name="Watson M."/>
            <person name="Adriaenssens E.M."/>
            <person name="Foster-Nyarko E."/>
            <person name="Jarju S."/>
            <person name="Secka A."/>
            <person name="Antonio M."/>
            <person name="Oren A."/>
            <person name="Chaudhuri R.R."/>
            <person name="La Ragione R."/>
            <person name="Hildebrand F."/>
            <person name="Pallen M.J."/>
        </authorList>
    </citation>
    <scope>NUCLEOTIDE SEQUENCE</scope>
    <source>
        <strain evidence="5">CHK188-20938</strain>
    </source>
</reference>
<dbReference type="AlphaFoldDB" id="A0A9D1TA63"/>
<feature type="compositionally biased region" description="Low complexity" evidence="2">
    <location>
        <begin position="334"/>
        <end position="344"/>
    </location>
</feature>
<evidence type="ECO:0000259" key="4">
    <source>
        <dbReference type="PROSITE" id="PS51272"/>
    </source>
</evidence>
<feature type="chain" id="PRO_5038734604" evidence="3">
    <location>
        <begin position="21"/>
        <end position="1276"/>
    </location>
</feature>
<accession>A0A9D1TA63</accession>
<gene>
    <name evidence="5" type="ORF">IAB71_05545</name>
</gene>
<dbReference type="PROSITE" id="PS51272">
    <property type="entry name" value="SLH"/>
    <property type="match status" value="3"/>
</dbReference>
<feature type="signal peptide" evidence="3">
    <location>
        <begin position="1"/>
        <end position="20"/>
    </location>
</feature>
<dbReference type="InterPro" id="IPR001119">
    <property type="entry name" value="SLH_dom"/>
</dbReference>
<proteinExistence type="predicted"/>
<reference evidence="5" key="1">
    <citation type="submission" date="2020-10" db="EMBL/GenBank/DDBJ databases">
        <authorList>
            <person name="Gilroy R."/>
        </authorList>
    </citation>
    <scope>NUCLEOTIDE SEQUENCE</scope>
    <source>
        <strain evidence="5">CHK188-20938</strain>
    </source>
</reference>
<keyword evidence="3" id="KW-0732">Signal</keyword>
<feature type="region of interest" description="Disordered" evidence="2">
    <location>
        <begin position="327"/>
        <end position="348"/>
    </location>
</feature>
<evidence type="ECO:0000256" key="3">
    <source>
        <dbReference type="SAM" id="SignalP"/>
    </source>
</evidence>
<dbReference type="EMBL" id="DVOO01000015">
    <property type="protein sequence ID" value="HIV25241.1"/>
    <property type="molecule type" value="Genomic_DNA"/>
</dbReference>